<evidence type="ECO:0000313" key="8">
    <source>
        <dbReference type="Proteomes" id="UP000253729"/>
    </source>
</evidence>
<dbReference type="GO" id="GO:0005634">
    <property type="term" value="C:nucleus"/>
    <property type="evidence" value="ECO:0007669"/>
    <property type="project" value="TreeGrafter"/>
</dbReference>
<dbReference type="GO" id="GO:0000978">
    <property type="term" value="F:RNA polymerase II cis-regulatory region sequence-specific DNA binding"/>
    <property type="evidence" value="ECO:0007669"/>
    <property type="project" value="TreeGrafter"/>
</dbReference>
<accession>A0A3F3PWH4</accession>
<dbReference type="InterPro" id="IPR004827">
    <property type="entry name" value="bZIP"/>
</dbReference>
<dbReference type="PROSITE" id="PS50217">
    <property type="entry name" value="BZIP"/>
    <property type="match status" value="1"/>
</dbReference>
<evidence type="ECO:0000256" key="2">
    <source>
        <dbReference type="ARBA" id="ARBA00023125"/>
    </source>
</evidence>
<sequence>MDGFEIASELLQASHHLPVLGTGSPSGSDIISGNYMLGYSAGDANGSNDDANLSQFEQLEDLLGSPTVAKHVDFGKETADLAFLDDSGGILSSVELAGMMSPPLDAVVPMPGITRASRSRPAFSTPPSRPGLSSAKSPSPGATSPGSMDRSEEVKQLRKKYHEKYKERNRLAAGRSRQKQADLINLLQAEQQEEERRRKALEQEIANMHKELVDMKQELYHHIRISNCMSIMSHGAHLQTLGLLAQDVLR</sequence>
<dbReference type="SUPFAM" id="SSF57959">
    <property type="entry name" value="Leucine zipper domain"/>
    <property type="match status" value="1"/>
</dbReference>
<keyword evidence="3" id="KW-0804">Transcription</keyword>
<dbReference type="RefSeq" id="XP_026624265.1">
    <property type="nucleotide sequence ID" value="XM_026771935.1"/>
</dbReference>
<feature type="compositionally biased region" description="Polar residues" evidence="5">
    <location>
        <begin position="134"/>
        <end position="146"/>
    </location>
</feature>
<dbReference type="Proteomes" id="UP000253729">
    <property type="component" value="Unassembled WGS sequence"/>
</dbReference>
<evidence type="ECO:0000256" key="3">
    <source>
        <dbReference type="ARBA" id="ARBA00023163"/>
    </source>
</evidence>
<keyword evidence="4" id="KW-0175">Coiled coil</keyword>
<dbReference type="GeneID" id="38140291"/>
<feature type="coiled-coil region" evidence="4">
    <location>
        <begin position="177"/>
        <end position="218"/>
    </location>
</feature>
<evidence type="ECO:0000256" key="4">
    <source>
        <dbReference type="SAM" id="Coils"/>
    </source>
</evidence>
<evidence type="ECO:0000313" key="7">
    <source>
        <dbReference type="EMBL" id="RDH31243.1"/>
    </source>
</evidence>
<reference evidence="7 8" key="1">
    <citation type="submission" date="2018-07" db="EMBL/GenBank/DDBJ databases">
        <title>The genomes of Aspergillus section Nigri reveals drivers in fungal speciation.</title>
        <authorList>
            <consortium name="DOE Joint Genome Institute"/>
            <person name="Vesth T.C."/>
            <person name="Nybo J."/>
            <person name="Theobald S."/>
            <person name="Brandl J."/>
            <person name="Frisvad J.C."/>
            <person name="Nielsen K.F."/>
            <person name="Lyhne E.K."/>
            <person name="Kogle M.E."/>
            <person name="Kuo A."/>
            <person name="Riley R."/>
            <person name="Clum A."/>
            <person name="Nolan M."/>
            <person name="Lipzen A."/>
            <person name="Salamov A."/>
            <person name="Henrissat B."/>
            <person name="Wiebenga A."/>
            <person name="De vries R.P."/>
            <person name="Grigoriev I.V."/>
            <person name="Mortensen U.H."/>
            <person name="Andersen M.R."/>
            <person name="Baker S.E."/>
        </authorList>
    </citation>
    <scope>NUCLEOTIDE SEQUENCE [LARGE SCALE GENOMIC DNA]</scope>
    <source>
        <strain evidence="7 8">CBS 139.54b</strain>
    </source>
</reference>
<dbReference type="EMBL" id="KZ852056">
    <property type="protein sequence ID" value="RDH31243.1"/>
    <property type="molecule type" value="Genomic_DNA"/>
</dbReference>
<dbReference type="PROSITE" id="PS00036">
    <property type="entry name" value="BZIP_BASIC"/>
    <property type="match status" value="1"/>
</dbReference>
<name>A0A3F3PWH4_9EURO</name>
<organism evidence="7 8">
    <name type="scientific">Aspergillus welwitschiae</name>
    <dbReference type="NCBI Taxonomy" id="1341132"/>
    <lineage>
        <taxon>Eukaryota</taxon>
        <taxon>Fungi</taxon>
        <taxon>Dikarya</taxon>
        <taxon>Ascomycota</taxon>
        <taxon>Pezizomycotina</taxon>
        <taxon>Eurotiomycetes</taxon>
        <taxon>Eurotiomycetidae</taxon>
        <taxon>Eurotiales</taxon>
        <taxon>Aspergillaceae</taxon>
        <taxon>Aspergillus</taxon>
        <taxon>Aspergillus subgen. Circumdati</taxon>
    </lineage>
</organism>
<evidence type="ECO:0000256" key="1">
    <source>
        <dbReference type="ARBA" id="ARBA00023015"/>
    </source>
</evidence>
<gene>
    <name evidence="7" type="ORF">BDQ94DRAFT_172341</name>
</gene>
<dbReference type="CDD" id="cd14687">
    <property type="entry name" value="bZIP_ATF2"/>
    <property type="match status" value="1"/>
</dbReference>
<feature type="region of interest" description="Disordered" evidence="5">
    <location>
        <begin position="116"/>
        <end position="157"/>
    </location>
</feature>
<proteinExistence type="predicted"/>
<protein>
    <recommendedName>
        <fullName evidence="6">BZIP domain-containing protein</fullName>
    </recommendedName>
</protein>
<keyword evidence="1" id="KW-0805">Transcription regulation</keyword>
<dbReference type="AlphaFoldDB" id="A0A3F3PWH4"/>
<keyword evidence="8" id="KW-1185">Reference proteome</keyword>
<dbReference type="STRING" id="1341132.A0A3F3PWH4"/>
<dbReference type="Gene3D" id="1.20.5.170">
    <property type="match status" value="1"/>
</dbReference>
<evidence type="ECO:0000259" key="6">
    <source>
        <dbReference type="PROSITE" id="PS50217"/>
    </source>
</evidence>
<dbReference type="GO" id="GO:0000981">
    <property type="term" value="F:DNA-binding transcription factor activity, RNA polymerase II-specific"/>
    <property type="evidence" value="ECO:0007669"/>
    <property type="project" value="TreeGrafter"/>
</dbReference>
<dbReference type="InterPro" id="IPR000837">
    <property type="entry name" value="AP-1"/>
</dbReference>
<keyword evidence="2" id="KW-0238">DNA-binding</keyword>
<feature type="domain" description="BZIP" evidence="6">
    <location>
        <begin position="159"/>
        <end position="222"/>
    </location>
</feature>
<evidence type="ECO:0000256" key="5">
    <source>
        <dbReference type="SAM" id="MobiDB-lite"/>
    </source>
</evidence>
<dbReference type="PANTHER" id="PTHR23351:SF24">
    <property type="entry name" value="ACTIVATING TRANSCRIPTION FACTOR 3-RELATED"/>
    <property type="match status" value="1"/>
</dbReference>
<dbReference type="PANTHER" id="PTHR23351">
    <property type="entry name" value="FOS TRANSCRIPTION FACTOR-RELATED"/>
    <property type="match status" value="1"/>
</dbReference>
<dbReference type="InterPro" id="IPR046347">
    <property type="entry name" value="bZIP_sf"/>
</dbReference>